<evidence type="ECO:0000313" key="2">
    <source>
        <dbReference type="Proteomes" id="UP000492821"/>
    </source>
</evidence>
<name>A0A7E4VG56_PANRE</name>
<evidence type="ECO:0000313" key="3">
    <source>
        <dbReference type="WBParaSite" id="Pan_g20538.t1"/>
    </source>
</evidence>
<feature type="region of interest" description="Disordered" evidence="1">
    <location>
        <begin position="1"/>
        <end position="116"/>
    </location>
</feature>
<accession>A0A7E4VG56</accession>
<feature type="compositionally biased region" description="Basic and acidic residues" evidence="1">
    <location>
        <begin position="39"/>
        <end position="50"/>
    </location>
</feature>
<feature type="compositionally biased region" description="Polar residues" evidence="1">
    <location>
        <begin position="100"/>
        <end position="116"/>
    </location>
</feature>
<keyword evidence="2" id="KW-1185">Reference proteome</keyword>
<feature type="compositionally biased region" description="Basic and acidic residues" evidence="1">
    <location>
        <begin position="61"/>
        <end position="73"/>
    </location>
</feature>
<reference evidence="2" key="1">
    <citation type="journal article" date="2013" name="Genetics">
        <title>The draft genome and transcriptome of Panagrellus redivivus are shaped by the harsh demands of a free-living lifestyle.</title>
        <authorList>
            <person name="Srinivasan J."/>
            <person name="Dillman A.R."/>
            <person name="Macchietto M.G."/>
            <person name="Heikkinen L."/>
            <person name="Lakso M."/>
            <person name="Fracchia K.M."/>
            <person name="Antoshechkin I."/>
            <person name="Mortazavi A."/>
            <person name="Wong G."/>
            <person name="Sternberg P.W."/>
        </authorList>
    </citation>
    <scope>NUCLEOTIDE SEQUENCE [LARGE SCALE GENOMIC DNA]</scope>
    <source>
        <strain evidence="2">MT8872</strain>
    </source>
</reference>
<evidence type="ECO:0000256" key="1">
    <source>
        <dbReference type="SAM" id="MobiDB-lite"/>
    </source>
</evidence>
<proteinExistence type="predicted"/>
<dbReference type="WBParaSite" id="Pan_g20538.t1">
    <property type="protein sequence ID" value="Pan_g20538.t1"/>
    <property type="gene ID" value="Pan_g20538"/>
</dbReference>
<dbReference type="AlphaFoldDB" id="A0A7E4VG56"/>
<reference evidence="3" key="2">
    <citation type="submission" date="2020-10" db="UniProtKB">
        <authorList>
            <consortium name="WormBaseParasite"/>
        </authorList>
    </citation>
    <scope>IDENTIFICATION</scope>
</reference>
<protein>
    <submittedName>
        <fullName evidence="3">Histone domain-containing protein</fullName>
    </submittedName>
</protein>
<sequence>MQRNAERRRQVANARDVEAGESANLIAHQAPKAAKTKPKATEAKSKEAKSVDAPTTTVTIHKTEDDEMKKEPSVQKPASSFEPAPKPAETKAPQEDRTQDSPTGSEGTPPTDQKTAPLMKQSSIFKPNHYIPRAQASVPYKKKKKQDSLDQVITFSETVLASLQRLQRVSPTVQMIVAGGWKLNVDHIMSKLEKNILREHVDVATDSLETLIRQLDTGLLAHGAQYGSNNTNQVTWE</sequence>
<dbReference type="Proteomes" id="UP000492821">
    <property type="component" value="Unassembled WGS sequence"/>
</dbReference>
<feature type="compositionally biased region" description="Basic and acidic residues" evidence="1">
    <location>
        <begin position="88"/>
        <end position="99"/>
    </location>
</feature>
<organism evidence="2 3">
    <name type="scientific">Panagrellus redivivus</name>
    <name type="common">Microworm</name>
    <dbReference type="NCBI Taxonomy" id="6233"/>
    <lineage>
        <taxon>Eukaryota</taxon>
        <taxon>Metazoa</taxon>
        <taxon>Ecdysozoa</taxon>
        <taxon>Nematoda</taxon>
        <taxon>Chromadorea</taxon>
        <taxon>Rhabditida</taxon>
        <taxon>Tylenchina</taxon>
        <taxon>Panagrolaimomorpha</taxon>
        <taxon>Panagrolaimoidea</taxon>
        <taxon>Panagrolaimidae</taxon>
        <taxon>Panagrellus</taxon>
    </lineage>
</organism>